<evidence type="ECO:0000313" key="1">
    <source>
        <dbReference type="EMBL" id="KAI4380615.1"/>
    </source>
</evidence>
<reference evidence="2" key="1">
    <citation type="journal article" date="2023" name="Front. Plant Sci.">
        <title>Chromosomal-level genome assembly of Melastoma candidum provides insights into trichome evolution.</title>
        <authorList>
            <person name="Zhong Y."/>
            <person name="Wu W."/>
            <person name="Sun C."/>
            <person name="Zou P."/>
            <person name="Liu Y."/>
            <person name="Dai S."/>
            <person name="Zhou R."/>
        </authorList>
    </citation>
    <scope>NUCLEOTIDE SEQUENCE [LARGE SCALE GENOMIC DNA]</scope>
</reference>
<keyword evidence="2" id="KW-1185">Reference proteome</keyword>
<sequence>MLQMTLGMAFSQLALAVLLVIVFFGMTIGAIPNTTMLNYRCGAEIDPLSLEWDAINTVIVRLIRQTQYKPSYKYNTREPVSNTLRKSCYGHAKCSRQLPRVDCLTCLEAADTKIIQECGMARSARMQLQDCYLRFSLSYFEEH</sequence>
<dbReference type="Proteomes" id="UP001057402">
    <property type="component" value="Chromosome 3"/>
</dbReference>
<organism evidence="1 2">
    <name type="scientific">Melastoma candidum</name>
    <dbReference type="NCBI Taxonomy" id="119954"/>
    <lineage>
        <taxon>Eukaryota</taxon>
        <taxon>Viridiplantae</taxon>
        <taxon>Streptophyta</taxon>
        <taxon>Embryophyta</taxon>
        <taxon>Tracheophyta</taxon>
        <taxon>Spermatophyta</taxon>
        <taxon>Magnoliopsida</taxon>
        <taxon>eudicotyledons</taxon>
        <taxon>Gunneridae</taxon>
        <taxon>Pentapetalae</taxon>
        <taxon>rosids</taxon>
        <taxon>malvids</taxon>
        <taxon>Myrtales</taxon>
        <taxon>Melastomataceae</taxon>
        <taxon>Melastomatoideae</taxon>
        <taxon>Melastomateae</taxon>
        <taxon>Melastoma</taxon>
    </lineage>
</organism>
<name>A0ACB9RPJ9_9MYRT</name>
<comment type="caution">
    <text evidence="1">The sequence shown here is derived from an EMBL/GenBank/DDBJ whole genome shotgun (WGS) entry which is preliminary data.</text>
</comment>
<dbReference type="EMBL" id="CM042882">
    <property type="protein sequence ID" value="KAI4380615.1"/>
    <property type="molecule type" value="Genomic_DNA"/>
</dbReference>
<protein>
    <submittedName>
        <fullName evidence="1">Uncharacterized protein</fullName>
    </submittedName>
</protein>
<evidence type="ECO:0000313" key="2">
    <source>
        <dbReference type="Proteomes" id="UP001057402"/>
    </source>
</evidence>
<gene>
    <name evidence="1" type="ORF">MLD38_006786</name>
</gene>
<proteinExistence type="predicted"/>
<accession>A0ACB9RPJ9</accession>